<gene>
    <name evidence="2" type="ORF">FJ693_01475</name>
</gene>
<accession>A0A552WXD6</accession>
<keyword evidence="1" id="KW-0472">Membrane</keyword>
<reference evidence="2 3" key="1">
    <citation type="submission" date="2019-07" db="EMBL/GenBank/DDBJ databases">
        <title>Georgenia wutianyii sp. nov. and Georgenia *** sp. nov. isolated from plateau pika (Ochotona curzoniae) in the Qinghai-Tibet plateau of China.</title>
        <authorList>
            <person name="Tian Z."/>
        </authorList>
    </citation>
    <scope>NUCLEOTIDE SEQUENCE [LARGE SCALE GENOMIC DNA]</scope>
    <source>
        <strain evidence="2 3">Z446</strain>
    </source>
</reference>
<name>A0A552WXD6_9MICO</name>
<protein>
    <submittedName>
        <fullName evidence="2">Methionine/alanine import family NSS transporter small subunit</fullName>
    </submittedName>
</protein>
<sequence length="49" mass="5134">MTTSAVIMLVVAIALVWGGLVVAITFLVRHPLTDDDEGSDGEAPPGREL</sequence>
<feature type="transmembrane region" description="Helical" evidence="1">
    <location>
        <begin position="6"/>
        <end position="28"/>
    </location>
</feature>
<dbReference type="Pfam" id="PF16951">
    <property type="entry name" value="MaAIMP_sms"/>
    <property type="match status" value="1"/>
</dbReference>
<proteinExistence type="predicted"/>
<comment type="caution">
    <text evidence="2">The sequence shown here is derived from an EMBL/GenBank/DDBJ whole genome shotgun (WGS) entry which is preliminary data.</text>
</comment>
<organism evidence="2 3">
    <name type="scientific">Georgenia yuyongxinii</name>
    <dbReference type="NCBI Taxonomy" id="2589797"/>
    <lineage>
        <taxon>Bacteria</taxon>
        <taxon>Bacillati</taxon>
        <taxon>Actinomycetota</taxon>
        <taxon>Actinomycetes</taxon>
        <taxon>Micrococcales</taxon>
        <taxon>Bogoriellaceae</taxon>
        <taxon>Georgenia</taxon>
    </lineage>
</organism>
<keyword evidence="1" id="KW-1133">Transmembrane helix</keyword>
<dbReference type="Proteomes" id="UP000318693">
    <property type="component" value="Unassembled WGS sequence"/>
</dbReference>
<keyword evidence="1" id="KW-0812">Transmembrane</keyword>
<dbReference type="AlphaFoldDB" id="A0A552WXD6"/>
<dbReference type="RefSeq" id="WP_143416762.1">
    <property type="nucleotide sequence ID" value="NZ_VJXR01000002.1"/>
</dbReference>
<evidence type="ECO:0000313" key="2">
    <source>
        <dbReference type="EMBL" id="TRW47490.1"/>
    </source>
</evidence>
<dbReference type="EMBL" id="VJXR01000002">
    <property type="protein sequence ID" value="TRW47490.1"/>
    <property type="molecule type" value="Genomic_DNA"/>
</dbReference>
<dbReference type="NCBIfam" id="NF033493">
    <property type="entry name" value="MetS_like_NSS"/>
    <property type="match status" value="1"/>
</dbReference>
<keyword evidence="3" id="KW-1185">Reference proteome</keyword>
<evidence type="ECO:0000256" key="1">
    <source>
        <dbReference type="SAM" id="Phobius"/>
    </source>
</evidence>
<evidence type="ECO:0000313" key="3">
    <source>
        <dbReference type="Proteomes" id="UP000318693"/>
    </source>
</evidence>
<dbReference type="InterPro" id="IPR031596">
    <property type="entry name" value="MaAIMP_sms"/>
</dbReference>